<dbReference type="OrthoDB" id="9762324at2"/>
<proteinExistence type="inferred from homology"/>
<dbReference type="PROSITE" id="PS00149">
    <property type="entry name" value="SULFATASE_2"/>
    <property type="match status" value="1"/>
</dbReference>
<dbReference type="PANTHER" id="PTHR42693">
    <property type="entry name" value="ARYLSULFATASE FAMILY MEMBER"/>
    <property type="match status" value="1"/>
</dbReference>
<keyword evidence="3" id="KW-0479">Metal-binding</keyword>
<keyword evidence="5 10" id="KW-0378">Hydrolase</keyword>
<organism evidence="10 11">
    <name type="scientific">Lignipirellula cremea</name>
    <dbReference type="NCBI Taxonomy" id="2528010"/>
    <lineage>
        <taxon>Bacteria</taxon>
        <taxon>Pseudomonadati</taxon>
        <taxon>Planctomycetota</taxon>
        <taxon>Planctomycetia</taxon>
        <taxon>Pirellulales</taxon>
        <taxon>Pirellulaceae</taxon>
        <taxon>Lignipirellula</taxon>
    </lineage>
</organism>
<dbReference type="KEGG" id="lcre:Pla8534_34140"/>
<dbReference type="SUPFAM" id="SSF53649">
    <property type="entry name" value="Alkaline phosphatase-like"/>
    <property type="match status" value="1"/>
</dbReference>
<gene>
    <name evidence="10" type="ORF">Pla8534_34140</name>
</gene>
<dbReference type="InterPro" id="IPR050738">
    <property type="entry name" value="Sulfatase"/>
</dbReference>
<evidence type="ECO:0000256" key="7">
    <source>
        <dbReference type="SAM" id="MobiDB-lite"/>
    </source>
</evidence>
<dbReference type="PANTHER" id="PTHR42693:SF42">
    <property type="entry name" value="ARYLSULFATASE G"/>
    <property type="match status" value="1"/>
</dbReference>
<evidence type="ECO:0000256" key="1">
    <source>
        <dbReference type="ARBA" id="ARBA00001913"/>
    </source>
</evidence>
<dbReference type="EC" id="3.1.6.1" evidence="10"/>
<evidence type="ECO:0000256" key="3">
    <source>
        <dbReference type="ARBA" id="ARBA00022723"/>
    </source>
</evidence>
<evidence type="ECO:0000256" key="8">
    <source>
        <dbReference type="SAM" id="SignalP"/>
    </source>
</evidence>
<evidence type="ECO:0000313" key="10">
    <source>
        <dbReference type="EMBL" id="QDU95598.1"/>
    </source>
</evidence>
<dbReference type="GO" id="GO:0004065">
    <property type="term" value="F:arylsulfatase activity"/>
    <property type="evidence" value="ECO:0007669"/>
    <property type="project" value="UniProtKB-EC"/>
</dbReference>
<accession>A0A518DUU7</accession>
<feature type="domain" description="Sulfatase N-terminal" evidence="9">
    <location>
        <begin position="44"/>
        <end position="385"/>
    </location>
</feature>
<dbReference type="GO" id="GO:0046872">
    <property type="term" value="F:metal ion binding"/>
    <property type="evidence" value="ECO:0007669"/>
    <property type="project" value="UniProtKB-KW"/>
</dbReference>
<dbReference type="Pfam" id="PF00884">
    <property type="entry name" value="Sulfatase"/>
    <property type="match status" value="1"/>
</dbReference>
<evidence type="ECO:0000313" key="11">
    <source>
        <dbReference type="Proteomes" id="UP000317648"/>
    </source>
</evidence>
<dbReference type="Proteomes" id="UP000317648">
    <property type="component" value="Chromosome"/>
</dbReference>
<name>A0A518DUU7_9BACT</name>
<keyword evidence="11" id="KW-1185">Reference proteome</keyword>
<keyword evidence="6" id="KW-0106">Calcium</keyword>
<dbReference type="InterPro" id="IPR017850">
    <property type="entry name" value="Alkaline_phosphatase_core_sf"/>
</dbReference>
<dbReference type="EMBL" id="CP036433">
    <property type="protein sequence ID" value="QDU95598.1"/>
    <property type="molecule type" value="Genomic_DNA"/>
</dbReference>
<feature type="signal peptide" evidence="8">
    <location>
        <begin position="1"/>
        <end position="35"/>
    </location>
</feature>
<evidence type="ECO:0000256" key="4">
    <source>
        <dbReference type="ARBA" id="ARBA00022729"/>
    </source>
</evidence>
<feature type="chain" id="PRO_5021725530" evidence="8">
    <location>
        <begin position="36"/>
        <end position="486"/>
    </location>
</feature>
<dbReference type="RefSeq" id="WP_145054316.1">
    <property type="nucleotide sequence ID" value="NZ_CP036433.1"/>
</dbReference>
<evidence type="ECO:0000256" key="2">
    <source>
        <dbReference type="ARBA" id="ARBA00008779"/>
    </source>
</evidence>
<comment type="cofactor">
    <cofactor evidence="1">
        <name>Ca(2+)</name>
        <dbReference type="ChEBI" id="CHEBI:29108"/>
    </cofactor>
</comment>
<dbReference type="InterPro" id="IPR024607">
    <property type="entry name" value="Sulfatase_CS"/>
</dbReference>
<dbReference type="InterPro" id="IPR000917">
    <property type="entry name" value="Sulfatase_N"/>
</dbReference>
<evidence type="ECO:0000256" key="5">
    <source>
        <dbReference type="ARBA" id="ARBA00022801"/>
    </source>
</evidence>
<dbReference type="AlphaFoldDB" id="A0A518DUU7"/>
<sequence precursor="true">MTYVDTIPQPSFRRRAAQLLAASTFACLVTMQAGALATAAESRPNLLFIFADDQAYDTLGAAGNAEVHTPNLDRLAKRGAQFTRCYNQGGWHGAICVASRTMLLSGRSLWHAKAAEPILKSDFQAQGKLWPQLLEKAGYDTYFSGKWHVKADPNKVFTVSRHVRPGMPAQTPAGYNRPTGPDDQKWRPWDTGAGGFWEGGKHWSAVLADDAIDYLDRAAGRDNPFFMYLAFNAPHDPRQSPQEFVEQYPLDKISLPQPFLAEYPYQIGSNRIRDEQLAPFPRTEYAVKVNRQEYYAIITHMDQQIGRILDALEKTGKADNTYIIFTADHGLACGHHGLLGKQNMYDHSVRTPFLIAGPSIKPGEKIAAPIYVQDAMATTLELAGVDRPDHVEFQSVLPLLDGRAGRPLMYGAYTDTQRMISTPEWKLIHYPKINTKLLFHLTVDPLETTDLAQQPEHASKVARLTHALEQMQGELDDPLAKKPAGK</sequence>
<keyword evidence="4 8" id="KW-0732">Signal</keyword>
<feature type="region of interest" description="Disordered" evidence="7">
    <location>
        <begin position="167"/>
        <end position="187"/>
    </location>
</feature>
<evidence type="ECO:0000256" key="6">
    <source>
        <dbReference type="ARBA" id="ARBA00022837"/>
    </source>
</evidence>
<comment type="similarity">
    <text evidence="2">Belongs to the sulfatase family.</text>
</comment>
<dbReference type="CDD" id="cd16155">
    <property type="entry name" value="sulfatase_like"/>
    <property type="match status" value="1"/>
</dbReference>
<protein>
    <submittedName>
        <fullName evidence="10">Arylsulfatase</fullName>
        <ecNumber evidence="10">3.1.6.1</ecNumber>
    </submittedName>
</protein>
<dbReference type="Gene3D" id="3.40.720.10">
    <property type="entry name" value="Alkaline Phosphatase, subunit A"/>
    <property type="match status" value="1"/>
</dbReference>
<reference evidence="10 11" key="1">
    <citation type="submission" date="2019-02" db="EMBL/GenBank/DDBJ databases">
        <title>Deep-cultivation of Planctomycetes and their phenomic and genomic characterization uncovers novel biology.</title>
        <authorList>
            <person name="Wiegand S."/>
            <person name="Jogler M."/>
            <person name="Boedeker C."/>
            <person name="Pinto D."/>
            <person name="Vollmers J."/>
            <person name="Rivas-Marin E."/>
            <person name="Kohn T."/>
            <person name="Peeters S.H."/>
            <person name="Heuer A."/>
            <person name="Rast P."/>
            <person name="Oberbeckmann S."/>
            <person name="Bunk B."/>
            <person name="Jeske O."/>
            <person name="Meyerdierks A."/>
            <person name="Storesund J.E."/>
            <person name="Kallscheuer N."/>
            <person name="Luecker S."/>
            <person name="Lage O.M."/>
            <person name="Pohl T."/>
            <person name="Merkel B.J."/>
            <person name="Hornburger P."/>
            <person name="Mueller R.-W."/>
            <person name="Bruemmer F."/>
            <person name="Labrenz M."/>
            <person name="Spormann A.M."/>
            <person name="Op den Camp H."/>
            <person name="Overmann J."/>
            <person name="Amann R."/>
            <person name="Jetten M.S.M."/>
            <person name="Mascher T."/>
            <person name="Medema M.H."/>
            <person name="Devos D.P."/>
            <person name="Kaster A.-K."/>
            <person name="Ovreas L."/>
            <person name="Rohde M."/>
            <person name="Galperin M.Y."/>
            <person name="Jogler C."/>
        </authorList>
    </citation>
    <scope>NUCLEOTIDE SEQUENCE [LARGE SCALE GENOMIC DNA]</scope>
    <source>
        <strain evidence="10 11">Pla85_3_4</strain>
    </source>
</reference>
<evidence type="ECO:0000259" key="9">
    <source>
        <dbReference type="Pfam" id="PF00884"/>
    </source>
</evidence>